<dbReference type="Proteomes" id="UP000198519">
    <property type="component" value="Unassembled WGS sequence"/>
</dbReference>
<dbReference type="PROSITE" id="PS01124">
    <property type="entry name" value="HTH_ARAC_FAMILY_2"/>
    <property type="match status" value="1"/>
</dbReference>
<dbReference type="Pfam" id="PF12833">
    <property type="entry name" value="HTH_18"/>
    <property type="match status" value="1"/>
</dbReference>
<evidence type="ECO:0000256" key="2">
    <source>
        <dbReference type="ARBA" id="ARBA00023125"/>
    </source>
</evidence>
<dbReference type="EMBL" id="FOUE01000003">
    <property type="protein sequence ID" value="SFM32834.1"/>
    <property type="molecule type" value="Genomic_DNA"/>
</dbReference>
<evidence type="ECO:0000259" key="4">
    <source>
        <dbReference type="PROSITE" id="PS01124"/>
    </source>
</evidence>
<dbReference type="InterPro" id="IPR018060">
    <property type="entry name" value="HTH_AraC"/>
</dbReference>
<dbReference type="Pfam" id="PF12625">
    <property type="entry name" value="Arabinose_bd"/>
    <property type="match status" value="1"/>
</dbReference>
<dbReference type="SMART" id="SM00342">
    <property type="entry name" value="HTH_ARAC"/>
    <property type="match status" value="1"/>
</dbReference>
<keyword evidence="1" id="KW-0805">Transcription regulation</keyword>
<dbReference type="InterPro" id="IPR032687">
    <property type="entry name" value="AraC-type_N"/>
</dbReference>
<dbReference type="GO" id="GO:0000976">
    <property type="term" value="F:transcription cis-regulatory region binding"/>
    <property type="evidence" value="ECO:0007669"/>
    <property type="project" value="TreeGrafter"/>
</dbReference>
<proteinExistence type="predicted"/>
<evidence type="ECO:0000313" key="5">
    <source>
        <dbReference type="EMBL" id="SFM32834.1"/>
    </source>
</evidence>
<evidence type="ECO:0000313" key="6">
    <source>
        <dbReference type="Proteomes" id="UP000198519"/>
    </source>
</evidence>
<dbReference type="STRING" id="488535.SAMN04487963_2074"/>
<dbReference type="PANTHER" id="PTHR47894">
    <property type="entry name" value="HTH-TYPE TRANSCRIPTIONAL REGULATOR GADX"/>
    <property type="match status" value="1"/>
</dbReference>
<dbReference type="InterPro" id="IPR009057">
    <property type="entry name" value="Homeodomain-like_sf"/>
</dbReference>
<keyword evidence="3" id="KW-0804">Transcription</keyword>
<sequence>MVFSAIPIKRRTVVQHVSTIYARFICRELPLDEAQTDWMLGASSLSCRDIRTQATMPYPDFFSFLERVIASEPSVDLGLRVGARLIPPSLGELGSALLCAPTLQHACRLAETFIPVHVGYIRLQADRHADGLTLNFVELADLKNTRRFQIEVLLLLVQNLIEAVTGQPFDHGEFRFPYPLPDNHSVYPEYFHSPARFSSRFAAVDIPHHYLTLPSPFYDPIAWDNFQLTLKARKHQLQIHDHKPYCRQVLQVLNERGDVLPCVGETARRLNMTERSLSRHLKGEGSSYRALRNRLVLERAQFYLRHTDLSVDAIAGQLGYQDYSSFRRVFKKWIGCTPTTYRNGGGNR</sequence>
<organism evidence="5 6">
    <name type="scientific">Marinobacter zhejiangensis</name>
    <dbReference type="NCBI Taxonomy" id="488535"/>
    <lineage>
        <taxon>Bacteria</taxon>
        <taxon>Pseudomonadati</taxon>
        <taxon>Pseudomonadota</taxon>
        <taxon>Gammaproteobacteria</taxon>
        <taxon>Pseudomonadales</taxon>
        <taxon>Marinobacteraceae</taxon>
        <taxon>Marinobacter</taxon>
    </lineage>
</organism>
<dbReference type="SUPFAM" id="SSF46689">
    <property type="entry name" value="Homeodomain-like"/>
    <property type="match status" value="1"/>
</dbReference>
<dbReference type="PRINTS" id="PR00032">
    <property type="entry name" value="HTHARAC"/>
</dbReference>
<keyword evidence="6" id="KW-1185">Reference proteome</keyword>
<gene>
    <name evidence="5" type="ORF">SAMN04487963_2074</name>
</gene>
<dbReference type="PANTHER" id="PTHR47894:SF1">
    <property type="entry name" value="HTH-TYPE TRANSCRIPTIONAL REGULATOR VQSM"/>
    <property type="match status" value="1"/>
</dbReference>
<protein>
    <submittedName>
        <fullName evidence="5">Transcriptional regulator, AraC family</fullName>
    </submittedName>
</protein>
<dbReference type="AlphaFoldDB" id="A0A1I4PYK6"/>
<accession>A0A1I4PYK6</accession>
<reference evidence="6" key="1">
    <citation type="submission" date="2016-10" db="EMBL/GenBank/DDBJ databases">
        <authorList>
            <person name="Varghese N."/>
            <person name="Submissions S."/>
        </authorList>
    </citation>
    <scope>NUCLEOTIDE SEQUENCE [LARGE SCALE GENOMIC DNA]</scope>
    <source>
        <strain evidence="6">CGMCC 1.7061</strain>
    </source>
</reference>
<name>A0A1I4PYK6_9GAMM</name>
<feature type="domain" description="HTH araC/xylS-type" evidence="4">
    <location>
        <begin position="247"/>
        <end position="344"/>
    </location>
</feature>
<evidence type="ECO:0000256" key="3">
    <source>
        <dbReference type="ARBA" id="ARBA00023163"/>
    </source>
</evidence>
<dbReference type="GO" id="GO:0003700">
    <property type="term" value="F:DNA-binding transcription factor activity"/>
    <property type="evidence" value="ECO:0007669"/>
    <property type="project" value="InterPro"/>
</dbReference>
<evidence type="ECO:0000256" key="1">
    <source>
        <dbReference type="ARBA" id="ARBA00023015"/>
    </source>
</evidence>
<dbReference type="InterPro" id="IPR020449">
    <property type="entry name" value="Tscrpt_reg_AraC-type_HTH"/>
</dbReference>
<dbReference type="Gene3D" id="1.10.10.60">
    <property type="entry name" value="Homeodomain-like"/>
    <property type="match status" value="1"/>
</dbReference>
<dbReference type="GO" id="GO:0005829">
    <property type="term" value="C:cytosol"/>
    <property type="evidence" value="ECO:0007669"/>
    <property type="project" value="TreeGrafter"/>
</dbReference>
<keyword evidence="2" id="KW-0238">DNA-binding</keyword>